<feature type="domain" description="Peptidase M6-like" evidence="2">
    <location>
        <begin position="157"/>
        <end position="404"/>
    </location>
</feature>
<proteinExistence type="predicted"/>
<keyword evidence="3" id="KW-0482">Metalloprotease</keyword>
<comment type="caution">
    <text evidence="3">The sequence shown here is derived from an EMBL/GenBank/DDBJ whole genome shotgun (WGS) entry which is preliminary data.</text>
</comment>
<dbReference type="Gene3D" id="2.60.40.4070">
    <property type="match status" value="1"/>
</dbReference>
<dbReference type="AlphaFoldDB" id="A0A538SPD4"/>
<dbReference type="GO" id="GO:0008237">
    <property type="term" value="F:metallopeptidase activity"/>
    <property type="evidence" value="ECO:0007669"/>
    <property type="project" value="UniProtKB-KW"/>
</dbReference>
<dbReference type="InterPro" id="IPR008757">
    <property type="entry name" value="Peptidase_M6-like_domain"/>
</dbReference>
<reference evidence="3 4" key="1">
    <citation type="journal article" date="2019" name="Nat. Microbiol.">
        <title>Mediterranean grassland soil C-N compound turnover is dependent on rainfall and depth, and is mediated by genomically divergent microorganisms.</title>
        <authorList>
            <person name="Diamond S."/>
            <person name="Andeer P.F."/>
            <person name="Li Z."/>
            <person name="Crits-Christoph A."/>
            <person name="Burstein D."/>
            <person name="Anantharaman K."/>
            <person name="Lane K.R."/>
            <person name="Thomas B.C."/>
            <person name="Pan C."/>
            <person name="Northen T.R."/>
            <person name="Banfield J.F."/>
        </authorList>
    </citation>
    <scope>NUCLEOTIDE SEQUENCE [LARGE SCALE GENOMIC DNA]</scope>
    <source>
        <strain evidence="3">WS_4</strain>
    </source>
</reference>
<dbReference type="NCBIfam" id="TIGR03296">
    <property type="entry name" value="M6dom_TIGR03296"/>
    <property type="match status" value="1"/>
</dbReference>
<dbReference type="EMBL" id="VBOU01000089">
    <property type="protein sequence ID" value="TMQ53215.1"/>
    <property type="molecule type" value="Genomic_DNA"/>
</dbReference>
<dbReference type="SUPFAM" id="SSF55486">
    <property type="entry name" value="Metalloproteases ('zincins'), catalytic domain"/>
    <property type="match status" value="1"/>
</dbReference>
<feature type="compositionally biased region" description="Polar residues" evidence="1">
    <location>
        <begin position="1"/>
        <end position="18"/>
    </location>
</feature>
<feature type="region of interest" description="Disordered" evidence="1">
    <location>
        <begin position="727"/>
        <end position="750"/>
    </location>
</feature>
<evidence type="ECO:0000313" key="3">
    <source>
        <dbReference type="EMBL" id="TMQ53215.1"/>
    </source>
</evidence>
<gene>
    <name evidence="3" type="ORF">E6K74_10310</name>
</gene>
<protein>
    <submittedName>
        <fullName evidence="3">M6 family metalloprotease domain-containing protein</fullName>
    </submittedName>
</protein>
<evidence type="ECO:0000256" key="1">
    <source>
        <dbReference type="SAM" id="MobiDB-lite"/>
    </source>
</evidence>
<feature type="region of interest" description="Disordered" evidence="1">
    <location>
        <begin position="1"/>
        <end position="23"/>
    </location>
</feature>
<evidence type="ECO:0000313" key="4">
    <source>
        <dbReference type="Proteomes" id="UP000319829"/>
    </source>
</evidence>
<accession>A0A538SPD4</accession>
<dbReference type="Proteomes" id="UP000319829">
    <property type="component" value="Unassembled WGS sequence"/>
</dbReference>
<name>A0A538SPD4_UNCEI</name>
<sequence length="1000" mass="105789">MGSSTISAASLPRPSSGSEPVPTQLREVVVKRSDFGSPARDVDIWRSARAWRAAFLSAAVALTALSTATPRESRAAAISPQVVAAARGTPQEALLAKQAQRYQLSRAWGVDRVYPQFALDLAKFPRGGVAHRNILVVLCDFDADAFGPAVHHAAKSTPGYYNRLFFSDDPNDGIISLREFYRTNSHGRLIVSGRVTSEWLTMPRSYAYYVNGTSGLDFSSYPRSGQRLAEDAMSAAYASFGNNLGFFDNDGPDGTPSSGDDDGYVDAVVVIHPGQGAEVAPVNQEDNLLWSHESGIAVYQDCPPPSSPNCLPGILLGGVRGFLYTMNGEYNYGTGDNANGTYCHEFGHTLGLADLYEWSPCGRPVGTGLGVYSLMSLGNYLPLNPPEAQGTRPGNLDPWSRQFLGFEQPTVVTQSGSYQLPPLSRGGGVLKLWKNGQPGSEYFLVENRIQEGSDQFLPGAGLLIYHVDDTLIDNCRDCDNTSCFDPPAPHYRVGVVQADGLNELGVPTPPPPNLEYFGDREDFFPGGLAVRSWTQSTTPSSRDYAGADTGIRMTSIVGAQDGVDTASFDLSVSLAPDLLVQGTTIRDGGSGNGNGIPDGGESDTLLVTLHNAGTASAALTLTLSTSDGNIAMVDGASSAPAAASGATVTTATPFVFTVAPSAPVPHAVTFTLGWNDGTSSGIETFTLTIGMSTGLSADFEAGVGSWSSGPVAPAAINEWHVSTTRAHGGSTSMKVGSSLDPSGGGTNDAKSYADLEDAALVSPMFYLPPGSQLAFYSWIDAETEGGTMAFDGARVEVSVRGGPWEPIAVDGGYGHQITFDSGASLRGSDVFSGSPQTWRRVVADLSAYSGPVQVRFRFSSNEVNQPFSSGGLARYYEGWYVDDVSVAPRVNPGPTPAVISFKGGPNPFRVNHGFTSAISFRFSAHDGLPHPGLVPKIKVFDLLGRLVRTLDAAPDGLVPSEFRATWNARTDDGGLASSGIYFAKVDILGQTQTFRVVLLR</sequence>
<keyword evidence="3" id="KW-0378">Hydrolase</keyword>
<dbReference type="PANTHER" id="PTHR41775:SF1">
    <property type="entry name" value="PEPTIDASE M6-LIKE DOMAIN-CONTAINING PROTEIN"/>
    <property type="match status" value="1"/>
</dbReference>
<evidence type="ECO:0000259" key="2">
    <source>
        <dbReference type="Pfam" id="PF05547"/>
    </source>
</evidence>
<dbReference type="Pfam" id="PF05547">
    <property type="entry name" value="Peptidase_M6"/>
    <property type="match status" value="1"/>
</dbReference>
<dbReference type="Gene3D" id="2.60.120.260">
    <property type="entry name" value="Galactose-binding domain-like"/>
    <property type="match status" value="1"/>
</dbReference>
<dbReference type="GO" id="GO:0006508">
    <property type="term" value="P:proteolysis"/>
    <property type="evidence" value="ECO:0007669"/>
    <property type="project" value="UniProtKB-KW"/>
</dbReference>
<keyword evidence="3" id="KW-0645">Protease</keyword>
<dbReference type="PANTHER" id="PTHR41775">
    <property type="entry name" value="SECRETED PROTEIN-RELATED"/>
    <property type="match status" value="1"/>
</dbReference>
<organism evidence="3 4">
    <name type="scientific">Eiseniibacteriota bacterium</name>
    <dbReference type="NCBI Taxonomy" id="2212470"/>
    <lineage>
        <taxon>Bacteria</taxon>
        <taxon>Candidatus Eiseniibacteriota</taxon>
    </lineage>
</organism>